<dbReference type="Pfam" id="PF11079">
    <property type="entry name" value="YqhG"/>
    <property type="match status" value="1"/>
</dbReference>
<accession>A0A101XSK5</accession>
<reference evidence="2 3" key="1">
    <citation type="submission" date="2015-12" db="EMBL/GenBank/DDBJ databases">
        <title>Draft genome sequence of Acidibacillus ferrooxidans ITV001, isolated from a chalcopyrite acid mine drainage site in Brazil.</title>
        <authorList>
            <person name="Dall'Agnol H."/>
            <person name="Nancucheo I."/>
            <person name="Johnson B."/>
            <person name="Oliveira R."/>
            <person name="Leite L."/>
            <person name="Pylro V."/>
            <person name="Nunes G.L."/>
            <person name="Tzotzos G."/>
            <person name="Fernandes G.R."/>
            <person name="Dutra J."/>
            <person name="Orellana S.C."/>
            <person name="Oliveira G."/>
        </authorList>
    </citation>
    <scope>NUCLEOTIDE SEQUENCE [LARGE SCALE GENOMIC DNA]</scope>
    <source>
        <strain evidence="3">ITV01</strain>
    </source>
</reference>
<sequence>MTSESQALMDWVERYFDSVNALRHPSSPNSIRVQLPREIDKELTDRPFFWMWAEAMHEDPPETVLHLQFDGAPLPEDLPQGIQKEYIVPGCYRMLRIEASAKKRGAFAVAYEHGTVLHPYAVFVVKVSFVSDRRIDFIESYAISLRDQRVYPDAMNRLARKKLISSRPPQSQLMSLPLDVDLLFQIMFQCTKMDISRKDETWAVEARKRLTDELSRLENYYQSMDTEVQDSEKNQSEKKGNKHAQVNQSARDSMCPKSLEGEYELRKAETIWRFEPKIEVRPLQFALVYLSTAPGP</sequence>
<gene>
    <name evidence="2" type="ORF">ATW55_08065</name>
</gene>
<dbReference type="OrthoDB" id="2433584at2"/>
<dbReference type="Proteomes" id="UP000053557">
    <property type="component" value="Unassembled WGS sequence"/>
</dbReference>
<dbReference type="InterPro" id="IPR024562">
    <property type="entry name" value="YqhG"/>
</dbReference>
<comment type="caution">
    <text evidence="2">The sequence shown here is derived from an EMBL/GenBank/DDBJ whole genome shotgun (WGS) entry which is preliminary data.</text>
</comment>
<dbReference type="RefSeq" id="WP_067712554.1">
    <property type="nucleotide sequence ID" value="NZ_LPVJ01000009.1"/>
</dbReference>
<evidence type="ECO:0000256" key="1">
    <source>
        <dbReference type="SAM" id="MobiDB-lite"/>
    </source>
</evidence>
<protein>
    <submittedName>
        <fullName evidence="2">Uncharacterized protein</fullName>
    </submittedName>
</protein>
<proteinExistence type="predicted"/>
<keyword evidence="3" id="KW-1185">Reference proteome</keyword>
<evidence type="ECO:0000313" key="2">
    <source>
        <dbReference type="EMBL" id="KUO96767.1"/>
    </source>
</evidence>
<evidence type="ECO:0000313" key="3">
    <source>
        <dbReference type="Proteomes" id="UP000053557"/>
    </source>
</evidence>
<feature type="region of interest" description="Disordered" evidence="1">
    <location>
        <begin position="226"/>
        <end position="255"/>
    </location>
</feature>
<organism evidence="2 3">
    <name type="scientific">Ferroacidibacillus organovorans</name>
    <dbReference type="NCBI Taxonomy" id="1765683"/>
    <lineage>
        <taxon>Bacteria</taxon>
        <taxon>Bacillati</taxon>
        <taxon>Bacillota</taxon>
        <taxon>Bacilli</taxon>
        <taxon>Bacillales</taxon>
        <taxon>Alicyclobacillaceae</taxon>
        <taxon>Ferroacidibacillus</taxon>
    </lineage>
</organism>
<dbReference type="AlphaFoldDB" id="A0A101XSK5"/>
<dbReference type="EMBL" id="LPVJ01000009">
    <property type="protein sequence ID" value="KUO96767.1"/>
    <property type="molecule type" value="Genomic_DNA"/>
</dbReference>
<name>A0A101XSK5_9BACL</name>
<feature type="compositionally biased region" description="Basic and acidic residues" evidence="1">
    <location>
        <begin position="230"/>
        <end position="239"/>
    </location>
</feature>